<accession>B6FZ38</accession>
<dbReference type="eggNOG" id="COG1302">
    <property type="taxonomic scope" value="Bacteria"/>
</dbReference>
<dbReference type="EMBL" id="ABWP01000048">
    <property type="protein sequence ID" value="EEA85208.1"/>
    <property type="molecule type" value="Genomic_DNA"/>
</dbReference>
<dbReference type="PANTHER" id="PTHR34297:SF1">
    <property type="entry name" value="ASP23_GLS24 FAMILY ENVELOPE STRESS RESPONSE PROTEIN"/>
    <property type="match status" value="1"/>
</dbReference>
<dbReference type="PANTHER" id="PTHR34297">
    <property type="entry name" value="HYPOTHETICAL CYTOSOLIC PROTEIN-RELATED"/>
    <property type="match status" value="1"/>
</dbReference>
<dbReference type="InterPro" id="IPR005531">
    <property type="entry name" value="Asp23"/>
</dbReference>
<organism evidence="2 3">
    <name type="scientific">Peptacetobacter hiranonis (strain DSM 13275 / JCM 10541 / KCTC 15199 / TO-931)</name>
    <name type="common">Clostridium hiranonis</name>
    <dbReference type="NCBI Taxonomy" id="500633"/>
    <lineage>
        <taxon>Bacteria</taxon>
        <taxon>Bacillati</taxon>
        <taxon>Bacillota</taxon>
        <taxon>Clostridia</taxon>
        <taxon>Peptostreptococcales</taxon>
        <taxon>Peptostreptococcaceae</taxon>
        <taxon>Peptacetobacter</taxon>
    </lineage>
</organism>
<evidence type="ECO:0000313" key="2">
    <source>
        <dbReference type="EMBL" id="EEA85208.1"/>
    </source>
</evidence>
<dbReference type="Proteomes" id="UP000003178">
    <property type="component" value="Unassembled WGS sequence"/>
</dbReference>
<keyword evidence="3" id="KW-1185">Reference proteome</keyword>
<evidence type="ECO:0008006" key="4">
    <source>
        <dbReference type="Google" id="ProtNLM"/>
    </source>
</evidence>
<reference evidence="2 3" key="2">
    <citation type="submission" date="2008-10" db="EMBL/GenBank/DDBJ databases">
        <title>Draft genome sequence of Clostridium hiranonis (DSM 13275).</title>
        <authorList>
            <person name="Sudarsanam P."/>
            <person name="Ley R."/>
            <person name="Guruge J."/>
            <person name="Turnbaugh P.J."/>
            <person name="Mahowald M."/>
            <person name="Liep D."/>
            <person name="Gordon J."/>
        </authorList>
    </citation>
    <scope>NUCLEOTIDE SEQUENCE [LARGE SCALE GENOMIC DNA]</scope>
    <source>
        <strain evidence="2 3">DSM 13275</strain>
    </source>
</reference>
<dbReference type="RefSeq" id="WP_006440060.1">
    <property type="nucleotide sequence ID" value="NZ_DS995356.1"/>
</dbReference>
<evidence type="ECO:0000256" key="1">
    <source>
        <dbReference type="ARBA" id="ARBA00005721"/>
    </source>
</evidence>
<comment type="caution">
    <text evidence="2">The sequence shown here is derived from an EMBL/GenBank/DDBJ whole genome shotgun (WGS) entry which is preliminary data.</text>
</comment>
<dbReference type="AlphaFoldDB" id="B6FZ38"/>
<comment type="similarity">
    <text evidence="1">Belongs to the asp23 family.</text>
</comment>
<name>B6FZ38_PEPHT</name>
<proteinExistence type="inferred from homology"/>
<dbReference type="HOGENOM" id="CLU_113198_4_2_9"/>
<reference evidence="2 3" key="1">
    <citation type="submission" date="2008-09" db="EMBL/GenBank/DDBJ databases">
        <authorList>
            <person name="Fulton L."/>
            <person name="Clifton S."/>
            <person name="Fulton B."/>
            <person name="Xu J."/>
            <person name="Minx P."/>
            <person name="Pepin K.H."/>
            <person name="Johnson M."/>
            <person name="Thiruvilangam P."/>
            <person name="Bhonagiri V."/>
            <person name="Nash W.E."/>
            <person name="Mardis E.R."/>
            <person name="Wilson R.K."/>
        </authorList>
    </citation>
    <scope>NUCLEOTIDE SEQUENCE [LARGE SCALE GENOMIC DNA]</scope>
    <source>
        <strain evidence="2 3">DSM 13275</strain>
    </source>
</reference>
<dbReference type="Pfam" id="PF03780">
    <property type="entry name" value="Asp23"/>
    <property type="match status" value="1"/>
</dbReference>
<sequence>MENNNCGQIKISNEVVSTIAWIAALEVEGVESSQSIADKLLKNNGVKIQLEEEVVTVDIMVVVKFGFAIPDVAFKVQENVKNAVETMTGLDVSQVNIHVQGVSFKKDKEEAKKN</sequence>
<evidence type="ECO:0000313" key="3">
    <source>
        <dbReference type="Proteomes" id="UP000003178"/>
    </source>
</evidence>
<dbReference type="OrthoDB" id="9793465at2"/>
<gene>
    <name evidence="2" type="ORF">CLOHIR_01142</name>
</gene>
<protein>
    <recommendedName>
        <fullName evidence="4">Asp23/Gls24 family envelope stress response protein</fullName>
    </recommendedName>
</protein>
<dbReference type="STRING" id="500633.CLOHIR_01142"/>